<accession>C8W2F4</accession>
<keyword evidence="5 7" id="KW-0472">Membrane</keyword>
<keyword evidence="2" id="KW-1003">Cell membrane</keyword>
<name>C8W2F4_DESAS</name>
<feature type="domain" description="ABC3 transporter permease C-terminal" evidence="8">
    <location>
        <begin position="666"/>
        <end position="782"/>
    </location>
</feature>
<feature type="transmembrane region" description="Helical" evidence="7">
    <location>
        <begin position="758"/>
        <end position="776"/>
    </location>
</feature>
<dbReference type="PANTHER" id="PTHR30572:SF4">
    <property type="entry name" value="ABC TRANSPORTER PERMEASE YTRF"/>
    <property type="match status" value="1"/>
</dbReference>
<reference evidence="9 10" key="1">
    <citation type="journal article" date="2009" name="Stand. Genomic Sci.">
        <title>Complete genome sequence of Desulfotomaculum acetoxidans type strain (5575).</title>
        <authorList>
            <person name="Spring S."/>
            <person name="Lapidus A."/>
            <person name="Schroder M."/>
            <person name="Gleim D."/>
            <person name="Sims D."/>
            <person name="Meincke L."/>
            <person name="Glavina Del Rio T."/>
            <person name="Tice H."/>
            <person name="Copeland A."/>
            <person name="Cheng J.F."/>
            <person name="Lucas S."/>
            <person name="Chen F."/>
            <person name="Nolan M."/>
            <person name="Bruce D."/>
            <person name="Goodwin L."/>
            <person name="Pitluck S."/>
            <person name="Ivanova N."/>
            <person name="Mavromatis K."/>
            <person name="Mikhailova N."/>
            <person name="Pati A."/>
            <person name="Chen A."/>
            <person name="Palaniappan K."/>
            <person name="Land M."/>
            <person name="Hauser L."/>
            <person name="Chang Y.J."/>
            <person name="Jeffries C.D."/>
            <person name="Chain P."/>
            <person name="Saunders E."/>
            <person name="Brettin T."/>
            <person name="Detter J.C."/>
            <person name="Goker M."/>
            <person name="Bristow J."/>
            <person name="Eisen J.A."/>
            <person name="Markowitz V."/>
            <person name="Hugenholtz P."/>
            <person name="Kyrpides N.C."/>
            <person name="Klenk H.P."/>
            <person name="Han C."/>
        </authorList>
    </citation>
    <scope>NUCLEOTIDE SEQUENCE [LARGE SCALE GENOMIC DNA]</scope>
    <source>
        <strain evidence="10">ATCC 49208 / DSM 771 / VKM B-1644</strain>
    </source>
</reference>
<dbReference type="KEGG" id="dae:Dtox_2873"/>
<feature type="transmembrane region" description="Helical" evidence="7">
    <location>
        <begin position="20"/>
        <end position="41"/>
    </location>
</feature>
<feature type="transmembrane region" description="Helical" evidence="7">
    <location>
        <begin position="660"/>
        <end position="680"/>
    </location>
</feature>
<keyword evidence="10" id="KW-1185">Reference proteome</keyword>
<keyword evidence="4 7" id="KW-1133">Transmembrane helix</keyword>
<evidence type="ECO:0000256" key="3">
    <source>
        <dbReference type="ARBA" id="ARBA00022692"/>
    </source>
</evidence>
<protein>
    <recommendedName>
        <fullName evidence="8">ABC3 transporter permease C-terminal domain-containing protein</fullName>
    </recommendedName>
</protein>
<evidence type="ECO:0000313" key="9">
    <source>
        <dbReference type="EMBL" id="ACV63638.1"/>
    </source>
</evidence>
<keyword evidence="3 7" id="KW-0812">Transmembrane</keyword>
<feature type="transmembrane region" description="Helical" evidence="7">
    <location>
        <begin position="434"/>
        <end position="456"/>
    </location>
</feature>
<dbReference type="InterPro" id="IPR050250">
    <property type="entry name" value="Macrolide_Exporter_MacB"/>
</dbReference>
<feature type="transmembrane region" description="Helical" evidence="7">
    <location>
        <begin position="314"/>
        <end position="344"/>
    </location>
</feature>
<dbReference type="InterPro" id="IPR003838">
    <property type="entry name" value="ABC3_permease_C"/>
</dbReference>
<comment type="similarity">
    <text evidence="6">Belongs to the ABC-4 integral membrane protein family.</text>
</comment>
<dbReference type="STRING" id="485916.Dtox_2873"/>
<evidence type="ECO:0000313" key="10">
    <source>
        <dbReference type="Proteomes" id="UP000002217"/>
    </source>
</evidence>
<gene>
    <name evidence="9" type="ordered locus">Dtox_2873</name>
</gene>
<evidence type="ECO:0000256" key="1">
    <source>
        <dbReference type="ARBA" id="ARBA00004651"/>
    </source>
</evidence>
<evidence type="ECO:0000256" key="2">
    <source>
        <dbReference type="ARBA" id="ARBA00022475"/>
    </source>
</evidence>
<feature type="domain" description="ABC3 transporter permease C-terminal" evidence="8">
    <location>
        <begin position="272"/>
        <end position="392"/>
    </location>
</feature>
<evidence type="ECO:0000256" key="5">
    <source>
        <dbReference type="ARBA" id="ARBA00023136"/>
    </source>
</evidence>
<proteinExistence type="inferred from homology"/>
<dbReference type="RefSeq" id="WP_015758331.1">
    <property type="nucleotide sequence ID" value="NC_013216.1"/>
</dbReference>
<dbReference type="GO" id="GO:0022857">
    <property type="term" value="F:transmembrane transporter activity"/>
    <property type="evidence" value="ECO:0007669"/>
    <property type="project" value="TreeGrafter"/>
</dbReference>
<dbReference type="EMBL" id="CP001720">
    <property type="protein sequence ID" value="ACV63638.1"/>
    <property type="molecule type" value="Genomic_DNA"/>
</dbReference>
<dbReference type="PANTHER" id="PTHR30572">
    <property type="entry name" value="MEMBRANE COMPONENT OF TRANSPORTER-RELATED"/>
    <property type="match status" value="1"/>
</dbReference>
<evidence type="ECO:0000256" key="7">
    <source>
        <dbReference type="SAM" id="Phobius"/>
    </source>
</evidence>
<feature type="transmembrane region" description="Helical" evidence="7">
    <location>
        <begin position="720"/>
        <end position="738"/>
    </location>
</feature>
<evidence type="ECO:0000256" key="6">
    <source>
        <dbReference type="ARBA" id="ARBA00038076"/>
    </source>
</evidence>
<dbReference type="GO" id="GO:0005886">
    <property type="term" value="C:plasma membrane"/>
    <property type="evidence" value="ECO:0007669"/>
    <property type="project" value="UniProtKB-SubCell"/>
</dbReference>
<dbReference type="OrthoDB" id="5137249at2"/>
<dbReference type="HOGENOM" id="CLU_005531_2_0_9"/>
<organism evidence="9 10">
    <name type="scientific">Desulfofarcimen acetoxidans (strain ATCC 49208 / DSM 771 / KCTC 5769 / VKM B-1644 / 5575)</name>
    <name type="common">Desulfotomaculum acetoxidans</name>
    <dbReference type="NCBI Taxonomy" id="485916"/>
    <lineage>
        <taxon>Bacteria</taxon>
        <taxon>Bacillati</taxon>
        <taxon>Bacillota</taxon>
        <taxon>Clostridia</taxon>
        <taxon>Eubacteriales</taxon>
        <taxon>Peptococcaceae</taxon>
        <taxon>Desulfofarcimen</taxon>
    </lineage>
</organism>
<evidence type="ECO:0000256" key="4">
    <source>
        <dbReference type="ARBA" id="ARBA00022989"/>
    </source>
</evidence>
<dbReference type="Pfam" id="PF02687">
    <property type="entry name" value="FtsX"/>
    <property type="match status" value="2"/>
</dbReference>
<feature type="transmembrane region" description="Helical" evidence="7">
    <location>
        <begin position="364"/>
        <end position="388"/>
    </location>
</feature>
<sequence>MSVLSRKLCRTIINTRGQFLAVVAVVMVGICVYISMSTAYYNMSRSQEIFYEATNFADYYFQVVRAPGQIVKQIESIPGVTRVTGRIQKDVPLLKEGQQRATARLISYPLPMDNEVNRLDLQQGRLFEKYPQSGGIEILADPQFVKANNLSYGSMVDIVAEGKKVPLTLVGSAISPEFIINMKDAATLMPDPKTFGIIMLPQNQAEQILNLSEQINQVVLNLAPGADEKSVVEKVKAVLEPYGNLASYPRKNQLSHTVLQGELNNLQALARFMPAIFLGVAAAIQFIMLGRMLKAQRLQIGVMKALGYGSGQIMLHYTCYSLAVAFAGALLGTLTGVLLASVLSQVYTQYFNLPETIGSLNLKAILYGFILSLGVSLLAGLSAARAVISINPAESMRPEPPKGKGKIFLEDWAWLWNRLGATWKMSIRSLGRKWGRFAITLLGVVFAVALLVLSLFSNDSVNYLINKHFYQEQHYDLLVRFGTPVKEAELLNLSRLEGVIKTEAIFEIPVKLHFKGRSEDDSLQGLPAGLTLKELTDDTGKPLHLPEEGILISRRAADKLGAETGDVVEAETLLSLGPSHRVGLKVMGANRQLVGSASYISIEQANLILRERGLVTGAMLKVDPGRITLLEEELNEMTNVSSISSLRKELNNLNQNLDSMIYSMSVMVAFAVLLGFALVYNSSVISFAERKRELASLRVIGFTSGEVSGLLLKETLLQSILGVILGLPFGRLMTGWYIKAVSTDLFTLPVIVSPQTYFFSAMGGIFFIALAHLFAVRGIKKLDLSEVLKNRD</sequence>
<comment type="subcellular location">
    <subcellularLocation>
        <location evidence="1">Cell membrane</location>
        <topology evidence="1">Multi-pass membrane protein</topology>
    </subcellularLocation>
</comment>
<dbReference type="eggNOG" id="COG0577">
    <property type="taxonomic scope" value="Bacteria"/>
</dbReference>
<dbReference type="AlphaFoldDB" id="C8W2F4"/>
<evidence type="ECO:0000259" key="8">
    <source>
        <dbReference type="Pfam" id="PF02687"/>
    </source>
</evidence>
<dbReference type="Proteomes" id="UP000002217">
    <property type="component" value="Chromosome"/>
</dbReference>
<feature type="transmembrane region" description="Helical" evidence="7">
    <location>
        <begin position="272"/>
        <end position="293"/>
    </location>
</feature>